<keyword evidence="2" id="KW-1185">Reference proteome</keyword>
<feature type="non-terminal residue" evidence="1">
    <location>
        <position position="1"/>
    </location>
</feature>
<name>A0ABD0LBL9_9CAEN</name>
<dbReference type="Proteomes" id="UP001519460">
    <property type="component" value="Unassembled WGS sequence"/>
</dbReference>
<protein>
    <submittedName>
        <fullName evidence="1">Uncharacterized protein</fullName>
    </submittedName>
</protein>
<gene>
    <name evidence="1" type="ORF">BaRGS_00012001</name>
</gene>
<organism evidence="1 2">
    <name type="scientific">Batillaria attramentaria</name>
    <dbReference type="NCBI Taxonomy" id="370345"/>
    <lineage>
        <taxon>Eukaryota</taxon>
        <taxon>Metazoa</taxon>
        <taxon>Spiralia</taxon>
        <taxon>Lophotrochozoa</taxon>
        <taxon>Mollusca</taxon>
        <taxon>Gastropoda</taxon>
        <taxon>Caenogastropoda</taxon>
        <taxon>Sorbeoconcha</taxon>
        <taxon>Cerithioidea</taxon>
        <taxon>Batillariidae</taxon>
        <taxon>Batillaria</taxon>
    </lineage>
</organism>
<reference evidence="1 2" key="1">
    <citation type="journal article" date="2023" name="Sci. Data">
        <title>Genome assembly of the Korean intertidal mud-creeper Batillaria attramentaria.</title>
        <authorList>
            <person name="Patra A.K."/>
            <person name="Ho P.T."/>
            <person name="Jun S."/>
            <person name="Lee S.J."/>
            <person name="Kim Y."/>
            <person name="Won Y.J."/>
        </authorList>
    </citation>
    <scope>NUCLEOTIDE SEQUENCE [LARGE SCALE GENOMIC DNA]</scope>
    <source>
        <strain evidence="1">Wonlab-2016</strain>
    </source>
</reference>
<accession>A0ABD0LBL9</accession>
<feature type="non-terminal residue" evidence="1">
    <location>
        <position position="85"/>
    </location>
</feature>
<evidence type="ECO:0000313" key="1">
    <source>
        <dbReference type="EMBL" id="KAK7496792.1"/>
    </source>
</evidence>
<proteinExistence type="predicted"/>
<dbReference type="EMBL" id="JACVVK020000064">
    <property type="protein sequence ID" value="KAK7496792.1"/>
    <property type="molecule type" value="Genomic_DNA"/>
</dbReference>
<sequence length="85" mass="9666">RRNKTFASLSVPTRNHRQILEGVKTDTDDALTTELDPASAHVDLRGFEKHENPRVLHSTSPTLTLPSGDELLVSRLCNQYRSYYK</sequence>
<comment type="caution">
    <text evidence="1">The sequence shown here is derived from an EMBL/GenBank/DDBJ whole genome shotgun (WGS) entry which is preliminary data.</text>
</comment>
<dbReference type="AlphaFoldDB" id="A0ABD0LBL9"/>
<evidence type="ECO:0000313" key="2">
    <source>
        <dbReference type="Proteomes" id="UP001519460"/>
    </source>
</evidence>